<dbReference type="EMBL" id="CASHSV030000206">
    <property type="protein sequence ID" value="CAJ2653882.1"/>
    <property type="molecule type" value="Genomic_DNA"/>
</dbReference>
<proteinExistence type="predicted"/>
<protein>
    <submittedName>
        <fullName evidence="1">Uncharacterized protein</fullName>
    </submittedName>
</protein>
<accession>A0ACB0KEA9</accession>
<keyword evidence="2" id="KW-1185">Reference proteome</keyword>
<gene>
    <name evidence="1" type="ORF">MILVUS5_LOCUS21145</name>
</gene>
<organism evidence="1 2">
    <name type="scientific">Trifolium pratense</name>
    <name type="common">Red clover</name>
    <dbReference type="NCBI Taxonomy" id="57577"/>
    <lineage>
        <taxon>Eukaryota</taxon>
        <taxon>Viridiplantae</taxon>
        <taxon>Streptophyta</taxon>
        <taxon>Embryophyta</taxon>
        <taxon>Tracheophyta</taxon>
        <taxon>Spermatophyta</taxon>
        <taxon>Magnoliopsida</taxon>
        <taxon>eudicotyledons</taxon>
        <taxon>Gunneridae</taxon>
        <taxon>Pentapetalae</taxon>
        <taxon>rosids</taxon>
        <taxon>fabids</taxon>
        <taxon>Fabales</taxon>
        <taxon>Fabaceae</taxon>
        <taxon>Papilionoideae</taxon>
        <taxon>50 kb inversion clade</taxon>
        <taxon>NPAAA clade</taxon>
        <taxon>Hologalegina</taxon>
        <taxon>IRL clade</taxon>
        <taxon>Trifolieae</taxon>
        <taxon>Trifolium</taxon>
    </lineage>
</organism>
<sequence length="210" mass="24713">MSNITLFEEGWDLMQKGINKLKNILEGSPDPFTTEEYTLLYTNIYNMCTQTPPHDYSTALYEKYKETFDEYIKSTVLPSLQGKQDELLLRELLKRWTNHKIMTCWLSKFFRYLDRYYTPKQRLPSLEETGFLSFYYLVYDGIHRQVMDAILAMIDRKCAGEPIDETLVNGALSFYSEIGESTRRNDPKHFAETMMKENVANCNLSRLQIS</sequence>
<dbReference type="Proteomes" id="UP001177021">
    <property type="component" value="Unassembled WGS sequence"/>
</dbReference>
<reference evidence="1" key="1">
    <citation type="submission" date="2023-10" db="EMBL/GenBank/DDBJ databases">
        <authorList>
            <person name="Rodriguez Cubillos JULIANA M."/>
            <person name="De Vega J."/>
        </authorList>
    </citation>
    <scope>NUCLEOTIDE SEQUENCE</scope>
</reference>
<evidence type="ECO:0000313" key="1">
    <source>
        <dbReference type="EMBL" id="CAJ2653882.1"/>
    </source>
</evidence>
<comment type="caution">
    <text evidence="1">The sequence shown here is derived from an EMBL/GenBank/DDBJ whole genome shotgun (WGS) entry which is preliminary data.</text>
</comment>
<evidence type="ECO:0000313" key="2">
    <source>
        <dbReference type="Proteomes" id="UP001177021"/>
    </source>
</evidence>
<name>A0ACB0KEA9_TRIPR</name>